<dbReference type="GO" id="GO:0043130">
    <property type="term" value="F:ubiquitin binding"/>
    <property type="evidence" value="ECO:0007669"/>
    <property type="project" value="TreeGrafter"/>
</dbReference>
<comment type="caution">
    <text evidence="2">The sequence shown here is derived from an EMBL/GenBank/DDBJ whole genome shotgun (WGS) entry which is preliminary data.</text>
</comment>
<keyword evidence="1" id="KW-1133">Transmembrane helix</keyword>
<dbReference type="InterPro" id="IPR051246">
    <property type="entry name" value="WDR48"/>
</dbReference>
<gene>
    <name evidence="2" type="ORF">TSOC_003878</name>
</gene>
<dbReference type="EMBL" id="PGGS01000088">
    <property type="protein sequence ID" value="PNH09497.1"/>
    <property type="molecule type" value="Genomic_DNA"/>
</dbReference>
<evidence type="ECO:0000313" key="2">
    <source>
        <dbReference type="EMBL" id="PNH09497.1"/>
    </source>
</evidence>
<sequence>MDLARLYSQVNAPSYSLTLEVRLASATAGSSVSSALVAAAAKGDRIAQLRFSPGASETVTSSLGVASWARLELFGWPGLYEFAIDATQIGTGTDFYSQYKVGLSIAVELLPCEVGTELELPSQAEPSSWTTCSTCRRDQLGLWLDQRMPVAAINTSDYLTYMHATNMQLLSNNGSSPGSGGTNRAFCLTCPADAVCPGGPLVVPKIGFWHSAANAPLIHRCPQPQACGASMAPGDAWHWHTTVMVLRTAAASLEATDGLLGSTAPAIDLDVIFSDNRSLALGLCQQLWHTYFPVQQLLVASRHNVSTTTFILPLCAMPAASTPVSLGATSYLHMQCATGYTGNLCATCKPGYSLNSDYQCTPCPAMPRTVGVGLLAFIGTIGFTLYTCFSNLGQGHADAMEAHAISSLDVLKVCNEHLECRQNGKAM</sequence>
<evidence type="ECO:0008006" key="4">
    <source>
        <dbReference type="Google" id="ProtNLM"/>
    </source>
</evidence>
<evidence type="ECO:0000313" key="3">
    <source>
        <dbReference type="Proteomes" id="UP000236333"/>
    </source>
</evidence>
<reference evidence="2 3" key="1">
    <citation type="journal article" date="2017" name="Mol. Biol. Evol.">
        <title>The 4-celled Tetrabaena socialis nuclear genome reveals the essential components for genetic control of cell number at the origin of multicellularity in the volvocine lineage.</title>
        <authorList>
            <person name="Featherston J."/>
            <person name="Arakaki Y."/>
            <person name="Hanschen E.R."/>
            <person name="Ferris P.J."/>
            <person name="Michod R.E."/>
            <person name="Olson B.J.S.C."/>
            <person name="Nozaki H."/>
            <person name="Durand P.M."/>
        </authorList>
    </citation>
    <scope>NUCLEOTIDE SEQUENCE [LARGE SCALE GENOMIC DNA]</scope>
    <source>
        <strain evidence="2 3">NIES-571</strain>
    </source>
</reference>
<feature type="transmembrane region" description="Helical" evidence="1">
    <location>
        <begin position="370"/>
        <end position="389"/>
    </location>
</feature>
<dbReference type="PANTHER" id="PTHR19862:SF14">
    <property type="entry name" value="WD REPEAT-CONTAINING PROTEIN 48"/>
    <property type="match status" value="1"/>
</dbReference>
<protein>
    <recommendedName>
        <fullName evidence="4">Tyrosine-protein kinase ephrin type A/B receptor-like domain-containing protein</fullName>
    </recommendedName>
</protein>
<dbReference type="OrthoDB" id="547225at2759"/>
<keyword evidence="1" id="KW-0812">Transmembrane</keyword>
<proteinExistence type="predicted"/>
<evidence type="ECO:0000256" key="1">
    <source>
        <dbReference type="SAM" id="Phobius"/>
    </source>
</evidence>
<name>A0A2J8AAF0_9CHLO</name>
<organism evidence="2 3">
    <name type="scientific">Tetrabaena socialis</name>
    <dbReference type="NCBI Taxonomy" id="47790"/>
    <lineage>
        <taxon>Eukaryota</taxon>
        <taxon>Viridiplantae</taxon>
        <taxon>Chlorophyta</taxon>
        <taxon>core chlorophytes</taxon>
        <taxon>Chlorophyceae</taxon>
        <taxon>CS clade</taxon>
        <taxon>Chlamydomonadales</taxon>
        <taxon>Tetrabaenaceae</taxon>
        <taxon>Tetrabaena</taxon>
    </lineage>
</organism>
<accession>A0A2J8AAF0</accession>
<dbReference type="AlphaFoldDB" id="A0A2J8AAF0"/>
<dbReference type="Proteomes" id="UP000236333">
    <property type="component" value="Unassembled WGS sequence"/>
</dbReference>
<dbReference type="PANTHER" id="PTHR19862">
    <property type="entry name" value="WD REPEAT-CONTAINING PROTEIN 48"/>
    <property type="match status" value="1"/>
</dbReference>
<keyword evidence="3" id="KW-1185">Reference proteome</keyword>
<keyword evidence="1" id="KW-0472">Membrane</keyword>
<dbReference type="GO" id="GO:0000724">
    <property type="term" value="P:double-strand break repair via homologous recombination"/>
    <property type="evidence" value="ECO:0007669"/>
    <property type="project" value="TreeGrafter"/>
</dbReference>